<protein>
    <recommendedName>
        <fullName evidence="1">Calcineurin-like phosphoesterase domain-containing protein</fullName>
    </recommendedName>
</protein>
<organism evidence="2 3">
    <name type="scientific">Arachidicoccus ginsenosidivorans</name>
    <dbReference type="NCBI Taxonomy" id="496057"/>
    <lineage>
        <taxon>Bacteria</taxon>
        <taxon>Pseudomonadati</taxon>
        <taxon>Bacteroidota</taxon>
        <taxon>Chitinophagia</taxon>
        <taxon>Chitinophagales</taxon>
        <taxon>Chitinophagaceae</taxon>
        <taxon>Arachidicoccus</taxon>
    </lineage>
</organism>
<sequence length="330" mass="37308">MSGAISRRHFVKTVLVTGVALQIPGYTLSMFSQGAKTTKIGIITDLHHDVIHNGLERLKVFVDHMKSVKPDALLQMGDLAYPDVKNKAVIDLFNNAHPVRMHVIGNHDTDGGHTKEQCIEYWGMPARYYTNDVNGIRFIILDGNEKGPAYKSGYPSNINQVQADWLEAQLQMADKPVVVISHQPLAGALEVDNARQIQGLLSRYSKRILIAINGHTHIDSQYFIDGVHYMHINSASYFWMGGKFKHNSYGTQIHKEHPYICYTCPYKDALYTTLTVHPSSGIITIEGCRSEWVGPSPEELNYFNKDAMALPTEIVPWINKRHFKHKVRNI</sequence>
<dbReference type="InterPro" id="IPR029052">
    <property type="entry name" value="Metallo-depent_PP-like"/>
</dbReference>
<dbReference type="SUPFAM" id="SSF56300">
    <property type="entry name" value="Metallo-dependent phosphatases"/>
    <property type="match status" value="1"/>
</dbReference>
<dbReference type="OrthoDB" id="9816081at2"/>
<dbReference type="InterPro" id="IPR051918">
    <property type="entry name" value="STPP_CPPED1"/>
</dbReference>
<dbReference type="InterPro" id="IPR006311">
    <property type="entry name" value="TAT_signal"/>
</dbReference>
<accession>A0A5B8VSC3</accession>
<dbReference type="PANTHER" id="PTHR43143">
    <property type="entry name" value="METALLOPHOSPHOESTERASE, CALCINEURIN SUPERFAMILY"/>
    <property type="match status" value="1"/>
</dbReference>
<dbReference type="EMBL" id="CP042434">
    <property type="protein sequence ID" value="QEC73792.1"/>
    <property type="molecule type" value="Genomic_DNA"/>
</dbReference>
<dbReference type="Proteomes" id="UP000321291">
    <property type="component" value="Chromosome"/>
</dbReference>
<dbReference type="AlphaFoldDB" id="A0A5B8VSC3"/>
<evidence type="ECO:0000259" key="1">
    <source>
        <dbReference type="Pfam" id="PF00149"/>
    </source>
</evidence>
<dbReference type="Pfam" id="PF00149">
    <property type="entry name" value="Metallophos"/>
    <property type="match status" value="1"/>
</dbReference>
<dbReference type="RefSeq" id="WP_146786872.1">
    <property type="nucleotide sequence ID" value="NZ_CP042434.1"/>
</dbReference>
<gene>
    <name evidence="2" type="ORF">FSB73_21100</name>
</gene>
<dbReference type="PANTHER" id="PTHR43143:SF1">
    <property type="entry name" value="SERINE_THREONINE-PROTEIN PHOSPHATASE CPPED1"/>
    <property type="match status" value="1"/>
</dbReference>
<evidence type="ECO:0000313" key="2">
    <source>
        <dbReference type="EMBL" id="QEC73792.1"/>
    </source>
</evidence>
<evidence type="ECO:0000313" key="3">
    <source>
        <dbReference type="Proteomes" id="UP000321291"/>
    </source>
</evidence>
<dbReference type="GO" id="GO:0016787">
    <property type="term" value="F:hydrolase activity"/>
    <property type="evidence" value="ECO:0007669"/>
    <property type="project" value="InterPro"/>
</dbReference>
<feature type="domain" description="Calcineurin-like phosphoesterase" evidence="1">
    <location>
        <begin position="39"/>
        <end position="218"/>
    </location>
</feature>
<dbReference type="InterPro" id="IPR004843">
    <property type="entry name" value="Calcineurin-like_PHP"/>
</dbReference>
<dbReference type="Gene3D" id="3.60.21.10">
    <property type="match status" value="1"/>
</dbReference>
<reference evidence="2 3" key="1">
    <citation type="journal article" date="2017" name="Int. J. Syst. Evol. Microbiol.">
        <title>Arachidicoccus ginsenosidivorans sp. nov., with ginsenoside-converting activity isolated from ginseng cultivating soil.</title>
        <authorList>
            <person name="Siddiqi M.Z."/>
            <person name="Aslam Z."/>
            <person name="Im W.T."/>
        </authorList>
    </citation>
    <scope>NUCLEOTIDE SEQUENCE [LARGE SCALE GENOMIC DNA]</scope>
    <source>
        <strain evidence="2 3">Gsoil 809</strain>
    </source>
</reference>
<dbReference type="PROSITE" id="PS51318">
    <property type="entry name" value="TAT"/>
    <property type="match status" value="1"/>
</dbReference>
<name>A0A5B8VSC3_9BACT</name>
<dbReference type="KEGG" id="agi:FSB73_21100"/>
<proteinExistence type="predicted"/>
<keyword evidence="3" id="KW-1185">Reference proteome</keyword>